<proteinExistence type="predicted"/>
<dbReference type="InterPro" id="IPR024775">
    <property type="entry name" value="DinB-like"/>
</dbReference>
<dbReference type="Pfam" id="PF12867">
    <property type="entry name" value="DinB_2"/>
    <property type="match status" value="1"/>
</dbReference>
<gene>
    <name evidence="2" type="ORF">FPZ49_15660</name>
</gene>
<organism evidence="2 3">
    <name type="scientific">Paenibacillus cremeus</name>
    <dbReference type="NCBI Taxonomy" id="2163881"/>
    <lineage>
        <taxon>Bacteria</taxon>
        <taxon>Bacillati</taxon>
        <taxon>Bacillota</taxon>
        <taxon>Bacilli</taxon>
        <taxon>Bacillales</taxon>
        <taxon>Paenibacillaceae</taxon>
        <taxon>Paenibacillus</taxon>
    </lineage>
</organism>
<evidence type="ECO:0000313" key="2">
    <source>
        <dbReference type="EMBL" id="TVY09022.1"/>
    </source>
</evidence>
<dbReference type="EMBL" id="VNJI01000018">
    <property type="protein sequence ID" value="TVY09022.1"/>
    <property type="molecule type" value="Genomic_DNA"/>
</dbReference>
<accession>A0A559KA79</accession>
<dbReference type="InterPro" id="IPR034660">
    <property type="entry name" value="DinB/YfiT-like"/>
</dbReference>
<evidence type="ECO:0000313" key="3">
    <source>
        <dbReference type="Proteomes" id="UP000317036"/>
    </source>
</evidence>
<sequence length="176" mass="19943">MTLLELEPFLDTKRTELLAAIRTFGAHEQALTEYEGGWNVANIVEHLIIIEQKVIEEVDRLFAIAPVRPSEPLEAKDVDITELFRSHGLLGGRKQAPPETVPTGLLPLEDGLTVLGHVRQELKGFIPLLFQRETNSIVSVHPLGVELNVCQWVLFSAFHEWAHIHQLKRIRQRHSA</sequence>
<dbReference type="SUPFAM" id="SSF109854">
    <property type="entry name" value="DinB/YfiT-like putative metalloenzymes"/>
    <property type="match status" value="1"/>
</dbReference>
<dbReference type="OrthoDB" id="5464839at2"/>
<dbReference type="AlphaFoldDB" id="A0A559KA79"/>
<protein>
    <submittedName>
        <fullName evidence="2">DinB family protein</fullName>
    </submittedName>
</protein>
<name>A0A559KA79_9BACL</name>
<keyword evidence="3" id="KW-1185">Reference proteome</keyword>
<evidence type="ECO:0000259" key="1">
    <source>
        <dbReference type="Pfam" id="PF12867"/>
    </source>
</evidence>
<reference evidence="2 3" key="1">
    <citation type="submission" date="2019-07" db="EMBL/GenBank/DDBJ databases">
        <authorList>
            <person name="Kim J."/>
        </authorList>
    </citation>
    <scope>NUCLEOTIDE SEQUENCE [LARGE SCALE GENOMIC DNA]</scope>
    <source>
        <strain evidence="2 3">JC52</strain>
    </source>
</reference>
<dbReference type="Gene3D" id="1.20.120.450">
    <property type="entry name" value="dinb family like domain"/>
    <property type="match status" value="1"/>
</dbReference>
<dbReference type="Proteomes" id="UP000317036">
    <property type="component" value="Unassembled WGS sequence"/>
</dbReference>
<feature type="domain" description="DinB-like" evidence="1">
    <location>
        <begin position="11"/>
        <end position="167"/>
    </location>
</feature>
<comment type="caution">
    <text evidence="2">The sequence shown here is derived from an EMBL/GenBank/DDBJ whole genome shotgun (WGS) entry which is preliminary data.</text>
</comment>